<organism evidence="10 11">
    <name type="scientific">Sphaeroforma arctica JP610</name>
    <dbReference type="NCBI Taxonomy" id="667725"/>
    <lineage>
        <taxon>Eukaryota</taxon>
        <taxon>Ichthyosporea</taxon>
        <taxon>Ichthyophonida</taxon>
        <taxon>Sphaeroforma</taxon>
    </lineage>
</organism>
<feature type="domain" description="L-asparaginase N-terminal" evidence="8">
    <location>
        <begin position="55"/>
        <end position="243"/>
    </location>
</feature>
<dbReference type="PROSITE" id="PS51732">
    <property type="entry name" value="ASN_GLN_ASE_3"/>
    <property type="match status" value="1"/>
</dbReference>
<evidence type="ECO:0000256" key="3">
    <source>
        <dbReference type="ARBA" id="ARBA00022801"/>
    </source>
</evidence>
<dbReference type="InterPro" id="IPR006034">
    <property type="entry name" value="Asparaginase/glutaminase-like"/>
</dbReference>
<dbReference type="GO" id="GO:0009066">
    <property type="term" value="P:aspartate family amino acid metabolic process"/>
    <property type="evidence" value="ECO:0007669"/>
    <property type="project" value="UniProtKB-ARBA"/>
</dbReference>
<dbReference type="OrthoDB" id="427002at2759"/>
<dbReference type="Proteomes" id="UP000054560">
    <property type="component" value="Unassembled WGS sequence"/>
</dbReference>
<dbReference type="AlphaFoldDB" id="A0A0L0FKA7"/>
<protein>
    <recommendedName>
        <fullName evidence="2">asparaginase</fullName>
        <ecNumber evidence="2">3.5.1.1</ecNumber>
    </recommendedName>
</protein>
<proteinExistence type="inferred from homology"/>
<evidence type="ECO:0000256" key="2">
    <source>
        <dbReference type="ARBA" id="ARBA00012920"/>
    </source>
</evidence>
<gene>
    <name evidence="10" type="ORF">SARC_10326</name>
</gene>
<dbReference type="SUPFAM" id="SSF53774">
    <property type="entry name" value="Glutaminase/Asparaginase"/>
    <property type="match status" value="1"/>
</dbReference>
<dbReference type="PANTHER" id="PTHR11707:SF28">
    <property type="entry name" value="60 KDA LYSOPHOSPHOLIPASE"/>
    <property type="match status" value="1"/>
</dbReference>
<evidence type="ECO:0000259" key="8">
    <source>
        <dbReference type="Pfam" id="PF00710"/>
    </source>
</evidence>
<dbReference type="InterPro" id="IPR041725">
    <property type="entry name" value="L-asparaginase_I"/>
</dbReference>
<dbReference type="PANTHER" id="PTHR11707">
    <property type="entry name" value="L-ASPARAGINASE"/>
    <property type="match status" value="1"/>
</dbReference>
<dbReference type="Gene3D" id="3.40.50.1170">
    <property type="entry name" value="L-asparaginase, N-terminal domain"/>
    <property type="match status" value="1"/>
</dbReference>
<evidence type="ECO:0000313" key="10">
    <source>
        <dbReference type="EMBL" id="KNC77207.1"/>
    </source>
</evidence>
<feature type="region of interest" description="Disordered" evidence="7">
    <location>
        <begin position="1"/>
        <end position="38"/>
    </location>
</feature>
<dbReference type="PROSITE" id="PS00917">
    <property type="entry name" value="ASN_GLN_ASE_2"/>
    <property type="match status" value="1"/>
</dbReference>
<dbReference type="PRINTS" id="PR00139">
    <property type="entry name" value="ASNGLNASE"/>
</dbReference>
<dbReference type="STRING" id="667725.A0A0L0FKA7"/>
<dbReference type="EMBL" id="KQ242804">
    <property type="protein sequence ID" value="KNC77207.1"/>
    <property type="molecule type" value="Genomic_DNA"/>
</dbReference>
<dbReference type="InterPro" id="IPR027473">
    <property type="entry name" value="L-asparaginase_C"/>
</dbReference>
<dbReference type="InterPro" id="IPR027475">
    <property type="entry name" value="Asparaginase/glutaminase_AS2"/>
</dbReference>
<evidence type="ECO:0000256" key="1">
    <source>
        <dbReference type="ARBA" id="ARBA00010518"/>
    </source>
</evidence>
<dbReference type="Gene3D" id="3.40.50.40">
    <property type="match status" value="1"/>
</dbReference>
<dbReference type="GO" id="GO:0004067">
    <property type="term" value="F:asparaginase activity"/>
    <property type="evidence" value="ECO:0007669"/>
    <property type="project" value="UniProtKB-UniRule"/>
</dbReference>
<dbReference type="Pfam" id="PF00710">
    <property type="entry name" value="Asparaginase"/>
    <property type="match status" value="1"/>
</dbReference>
<feature type="domain" description="Asparaginase/glutaminase C-terminal" evidence="9">
    <location>
        <begin position="262"/>
        <end position="377"/>
    </location>
</feature>
<dbReference type="FunFam" id="3.40.50.1170:FF:000001">
    <property type="entry name" value="L-asparaginase 2"/>
    <property type="match status" value="1"/>
</dbReference>
<evidence type="ECO:0000256" key="7">
    <source>
        <dbReference type="SAM" id="MobiDB-lite"/>
    </source>
</evidence>
<sequence>MSNATVHNITDEGSDITLRRRSDSVEDQSTDKGINSDEEINIPKIGSTQRKERKKVLIIYVGGVLGMEYSTDGSFFIRQGMLTNRLMNDADFMTDDMPQITVNEWVPAILSSNMSTSEWVRLAEEITDAYYDYDGFVVVHGTDTMAYTATALSFMLESLGKPIIFTGSCIPFCDVHSDARRNLIVSLDYACVDYLCEVCIFFNNTLLRANRATKHNTGSLNAFESFNYPPLGVLGVHLKLKRSLLLPTPKTRFRLHTKMDKNVLQLRLTPGFSDRLIQNALQPPCRGVVLQIYGAGQYPDKQNLWSILNSAASHGVIVVLISQCHVGYVDFANNWEFNSLKHTNLVQGGDMTSEAACTKLAYLLALGLPFFEVKKLMRTDLRGELNTDAAKDVIDSLSLHRSSFMKDDDMPSMVNKQVLYEQQVDVPEEFVLPDSVASLSLKTKLID</sequence>
<accession>A0A0L0FKA7</accession>
<dbReference type="PIRSF" id="PIRSF500176">
    <property type="entry name" value="L_ASNase"/>
    <property type="match status" value="1"/>
</dbReference>
<comment type="similarity">
    <text evidence="1">Belongs to the asparaginase 1 family.</text>
</comment>
<evidence type="ECO:0000259" key="9">
    <source>
        <dbReference type="Pfam" id="PF17763"/>
    </source>
</evidence>
<feature type="active site" evidence="6">
    <location>
        <position position="142"/>
    </location>
</feature>
<evidence type="ECO:0000256" key="5">
    <source>
        <dbReference type="PIRSR" id="PIRSR001220-2"/>
    </source>
</evidence>
<feature type="binding site" evidence="5">
    <location>
        <position position="111"/>
    </location>
    <ligand>
        <name>substrate</name>
    </ligand>
</feature>
<dbReference type="InterPro" id="IPR040919">
    <property type="entry name" value="Asparaginase_C"/>
</dbReference>
<dbReference type="InterPro" id="IPR037152">
    <property type="entry name" value="L-asparaginase_N_sf"/>
</dbReference>
<dbReference type="EC" id="3.5.1.1" evidence="2"/>
<comment type="catalytic activity">
    <reaction evidence="4">
        <text>L-asparagine + H2O = L-aspartate + NH4(+)</text>
        <dbReference type="Rhea" id="RHEA:21016"/>
        <dbReference type="ChEBI" id="CHEBI:15377"/>
        <dbReference type="ChEBI" id="CHEBI:28938"/>
        <dbReference type="ChEBI" id="CHEBI:29991"/>
        <dbReference type="ChEBI" id="CHEBI:58048"/>
        <dbReference type="EC" id="3.5.1.1"/>
    </reaction>
</comment>
<evidence type="ECO:0000313" key="11">
    <source>
        <dbReference type="Proteomes" id="UP000054560"/>
    </source>
</evidence>
<name>A0A0L0FKA7_9EUKA</name>
<dbReference type="PIRSF" id="PIRSF001220">
    <property type="entry name" value="L-ASNase_gatD"/>
    <property type="match status" value="1"/>
</dbReference>
<dbReference type="InterPro" id="IPR027474">
    <property type="entry name" value="L-asparaginase_N"/>
</dbReference>
<keyword evidence="11" id="KW-1185">Reference proteome</keyword>
<reference evidence="10 11" key="1">
    <citation type="submission" date="2011-02" db="EMBL/GenBank/DDBJ databases">
        <title>The Genome Sequence of Sphaeroforma arctica JP610.</title>
        <authorList>
            <consortium name="The Broad Institute Genome Sequencing Platform"/>
            <person name="Russ C."/>
            <person name="Cuomo C."/>
            <person name="Young S.K."/>
            <person name="Zeng Q."/>
            <person name="Gargeya S."/>
            <person name="Alvarado L."/>
            <person name="Berlin A."/>
            <person name="Chapman S.B."/>
            <person name="Chen Z."/>
            <person name="Freedman E."/>
            <person name="Gellesch M."/>
            <person name="Goldberg J."/>
            <person name="Griggs A."/>
            <person name="Gujja S."/>
            <person name="Heilman E."/>
            <person name="Heiman D."/>
            <person name="Howarth C."/>
            <person name="Mehta T."/>
            <person name="Neiman D."/>
            <person name="Pearson M."/>
            <person name="Roberts A."/>
            <person name="Saif S."/>
            <person name="Shea T."/>
            <person name="Shenoy N."/>
            <person name="Sisk P."/>
            <person name="Stolte C."/>
            <person name="Sykes S."/>
            <person name="White J."/>
            <person name="Yandava C."/>
            <person name="Burger G."/>
            <person name="Gray M.W."/>
            <person name="Holland P.W.H."/>
            <person name="King N."/>
            <person name="Lang F.B.F."/>
            <person name="Roger A.J."/>
            <person name="Ruiz-Trillo I."/>
            <person name="Haas B."/>
            <person name="Nusbaum C."/>
            <person name="Birren B."/>
        </authorList>
    </citation>
    <scope>NUCLEOTIDE SEQUENCE [LARGE SCALE GENOMIC DNA]</scope>
    <source>
        <strain evidence="10 11">JP610</strain>
    </source>
</reference>
<dbReference type="eggNOG" id="KOG0503">
    <property type="taxonomic scope" value="Eukaryota"/>
</dbReference>
<feature type="binding site" evidence="5">
    <location>
        <begin position="142"/>
        <end position="143"/>
    </location>
    <ligand>
        <name>substrate</name>
    </ligand>
</feature>
<evidence type="ECO:0000256" key="6">
    <source>
        <dbReference type="PROSITE-ProRule" id="PRU10100"/>
    </source>
</evidence>
<dbReference type="RefSeq" id="XP_014151109.1">
    <property type="nucleotide sequence ID" value="XM_014295634.1"/>
</dbReference>
<dbReference type="GeneID" id="25910830"/>
<dbReference type="Pfam" id="PF17763">
    <property type="entry name" value="Asparaginase_C"/>
    <property type="match status" value="1"/>
</dbReference>
<keyword evidence="3" id="KW-0378">Hydrolase</keyword>
<dbReference type="InterPro" id="IPR036152">
    <property type="entry name" value="Asp/glu_Ase-like_sf"/>
</dbReference>
<evidence type="ECO:0000256" key="4">
    <source>
        <dbReference type="ARBA" id="ARBA00049366"/>
    </source>
</evidence>
<dbReference type="SMART" id="SM00870">
    <property type="entry name" value="Asparaginase"/>
    <property type="match status" value="1"/>
</dbReference>
<dbReference type="FunFam" id="3.40.50.40:FF:000001">
    <property type="entry name" value="L-asparaginase 1"/>
    <property type="match status" value="1"/>
</dbReference>
<dbReference type="CDD" id="cd08963">
    <property type="entry name" value="L-asparaginase_I"/>
    <property type="match status" value="1"/>
</dbReference>